<evidence type="ECO:0000313" key="10">
    <source>
        <dbReference type="Proteomes" id="UP000408523"/>
    </source>
</evidence>
<dbReference type="SMART" id="SM00342">
    <property type="entry name" value="HTH_ARAC"/>
    <property type="match status" value="1"/>
</dbReference>
<reference evidence="6 12" key="4">
    <citation type="submission" date="2020-04" db="EMBL/GenBank/DDBJ databases">
        <title>A novel gut-associated lysogenic phage, Bacteroides phage BV01, alters the host transcriptome and bile acid metabolism in Bacteroides vulgatus.</title>
        <authorList>
            <person name="Campbell D.E."/>
            <person name="Ly L."/>
            <person name="Ridlon J.M."/>
            <person name="Hsiao A."/>
            <person name="Degnan P.H."/>
        </authorList>
    </citation>
    <scope>NUCLEOTIDE SEQUENCE [LARGE SCALE GENOMIC DNA]</scope>
    <source>
        <strain evidence="6 12">VPI-4506</strain>
    </source>
</reference>
<dbReference type="EMBL" id="RWHZ01000010">
    <property type="protein sequence ID" value="TSE49609.1"/>
    <property type="molecule type" value="Genomic_DNA"/>
</dbReference>
<evidence type="ECO:0000313" key="5">
    <source>
        <dbReference type="EMBL" id="KAB3569712.1"/>
    </source>
</evidence>
<evidence type="ECO:0000313" key="11">
    <source>
        <dbReference type="Proteomes" id="UP000433382"/>
    </source>
</evidence>
<dbReference type="AlphaFoldDB" id="A0A396EQ47"/>
<dbReference type="SUPFAM" id="SSF51215">
    <property type="entry name" value="Regulatory protein AraC"/>
    <property type="match status" value="1"/>
</dbReference>
<dbReference type="GO" id="GO:0003700">
    <property type="term" value="F:DNA-binding transcription factor activity"/>
    <property type="evidence" value="ECO:0007669"/>
    <property type="project" value="InterPro"/>
</dbReference>
<dbReference type="PRINTS" id="PR00032">
    <property type="entry name" value="HTHARAC"/>
</dbReference>
<keyword evidence="2" id="KW-0238">DNA-binding</keyword>
<evidence type="ECO:0000256" key="1">
    <source>
        <dbReference type="ARBA" id="ARBA00023015"/>
    </source>
</evidence>
<reference evidence="5 11" key="2">
    <citation type="journal article" date="2019" name="Nat. Med.">
        <title>A library of human gut bacterial isolates paired with longitudinal multiomics data enables mechanistic microbiome research.</title>
        <authorList>
            <person name="Poyet M."/>
            <person name="Groussin M."/>
            <person name="Gibbons S.M."/>
            <person name="Avila-Pacheco J."/>
            <person name="Jiang X."/>
            <person name="Kearney S.M."/>
            <person name="Perrotta A.R."/>
            <person name="Berdy B."/>
            <person name="Zhao S."/>
            <person name="Lieberman T.D."/>
            <person name="Swanson P.K."/>
            <person name="Smith M."/>
            <person name="Roesemann S."/>
            <person name="Alexander J.E."/>
            <person name="Rich S.A."/>
            <person name="Livny J."/>
            <person name="Vlamakis H."/>
            <person name="Clish C."/>
            <person name="Bullock K."/>
            <person name="Deik A."/>
            <person name="Scott J."/>
            <person name="Pierce K.A."/>
            <person name="Xavier R.J."/>
            <person name="Alm E.J."/>
        </authorList>
    </citation>
    <scope>NUCLEOTIDE SEQUENCE [LARGE SCALE GENOMIC DNA]</scope>
    <source>
        <strain evidence="5 11">BIOML-A73</strain>
    </source>
</reference>
<name>A0A396EQ47_PHOVU</name>
<dbReference type="Pfam" id="PF12833">
    <property type="entry name" value="HTH_18"/>
    <property type="match status" value="1"/>
</dbReference>
<accession>A0A396EQ47</accession>
<dbReference type="EMBL" id="CP043529">
    <property type="protein sequence ID" value="QEW36631.1"/>
    <property type="molecule type" value="Genomic_DNA"/>
</dbReference>
<evidence type="ECO:0000313" key="7">
    <source>
        <dbReference type="EMBL" id="QEW36631.1"/>
    </source>
</evidence>
<evidence type="ECO:0000256" key="2">
    <source>
        <dbReference type="ARBA" id="ARBA00023125"/>
    </source>
</evidence>
<keyword evidence="1" id="KW-0805">Transcription regulation</keyword>
<evidence type="ECO:0000259" key="4">
    <source>
        <dbReference type="PROSITE" id="PS01124"/>
    </source>
</evidence>
<dbReference type="Proteomes" id="UP000326091">
    <property type="component" value="Chromosome"/>
</dbReference>
<dbReference type="EMBL" id="JABDSH010000071">
    <property type="protein sequence ID" value="NMW36155.1"/>
    <property type="molecule type" value="Genomic_DNA"/>
</dbReference>
<dbReference type="Proteomes" id="UP000408523">
    <property type="component" value="Unassembled WGS sequence"/>
</dbReference>
<dbReference type="PANTHER" id="PTHR43280:SF32">
    <property type="entry name" value="TRANSCRIPTIONAL REGULATORY PROTEIN"/>
    <property type="match status" value="1"/>
</dbReference>
<dbReference type="SUPFAM" id="SSF46689">
    <property type="entry name" value="Homeodomain-like"/>
    <property type="match status" value="1"/>
</dbReference>
<evidence type="ECO:0000313" key="6">
    <source>
        <dbReference type="EMBL" id="NMW36155.1"/>
    </source>
</evidence>
<reference evidence="7 9" key="3">
    <citation type="submission" date="2019-09" db="EMBL/GenBank/DDBJ databases">
        <title>Commensal-derived Metabolites Govern Vibrio cholerae Pathogenesis in Host.</title>
        <authorList>
            <person name="Yoon S.S."/>
            <person name="Yoon M.Y."/>
        </authorList>
    </citation>
    <scope>NUCLEOTIDE SEQUENCE [LARGE SCALE GENOMIC DNA]</scope>
    <source>
        <strain evidence="7 9">VIC01</strain>
    </source>
</reference>
<evidence type="ECO:0000313" key="12">
    <source>
        <dbReference type="Proteomes" id="UP000555193"/>
    </source>
</evidence>
<dbReference type="InterPro" id="IPR037923">
    <property type="entry name" value="HTH-like"/>
</dbReference>
<dbReference type="InterPro" id="IPR009057">
    <property type="entry name" value="Homeodomain-like_sf"/>
</dbReference>
<keyword evidence="3" id="KW-0804">Transcription</keyword>
<dbReference type="PANTHER" id="PTHR43280">
    <property type="entry name" value="ARAC-FAMILY TRANSCRIPTIONAL REGULATOR"/>
    <property type="match status" value="1"/>
</dbReference>
<dbReference type="InterPro" id="IPR003313">
    <property type="entry name" value="AraC-bd"/>
</dbReference>
<dbReference type="Gene3D" id="1.10.10.60">
    <property type="entry name" value="Homeodomain-like"/>
    <property type="match status" value="1"/>
</dbReference>
<reference evidence="8 10" key="1">
    <citation type="journal article" date="2019" name="Nat. Commun.">
        <title>Gram positive-like bacteriocins with broad spectrum anti-Bacteroidales activity encoded on mobile elements of the human gut microbiota.</title>
        <authorList>
            <person name="Bechon N."/>
            <person name="Coyne M.J.Jr."/>
            <person name="Laclare-Mceneany V."/>
            <person name="Chatzidaki-Livanis M."/>
            <person name="Ghigo J.-M."/>
            <person name="Comstock L.E."/>
        </authorList>
    </citation>
    <scope>NUCLEOTIDE SEQUENCE [LARGE SCALE GENOMIC DNA]</scope>
    <source>
        <strain evidence="8 10">CL01T12C17</strain>
    </source>
</reference>
<protein>
    <submittedName>
        <fullName evidence="5">AraC family transcriptional regulator</fullName>
    </submittedName>
    <submittedName>
        <fullName evidence="6">Helix-turn-helix transcriptional regulator</fullName>
    </submittedName>
    <submittedName>
        <fullName evidence="8">Melibiose operon regulatory protein</fullName>
    </submittedName>
</protein>
<evidence type="ECO:0000313" key="9">
    <source>
        <dbReference type="Proteomes" id="UP000326091"/>
    </source>
</evidence>
<dbReference type="Proteomes" id="UP000433382">
    <property type="component" value="Unassembled WGS sequence"/>
</dbReference>
<dbReference type="PROSITE" id="PS01124">
    <property type="entry name" value="HTH_ARAC_FAMILY_2"/>
    <property type="match status" value="1"/>
</dbReference>
<dbReference type="GO" id="GO:0043565">
    <property type="term" value="F:sequence-specific DNA binding"/>
    <property type="evidence" value="ECO:0007669"/>
    <property type="project" value="InterPro"/>
</dbReference>
<dbReference type="InterPro" id="IPR020449">
    <property type="entry name" value="Tscrpt_reg_AraC-type_HTH"/>
</dbReference>
<dbReference type="Pfam" id="PF02311">
    <property type="entry name" value="AraC_binding"/>
    <property type="match status" value="1"/>
</dbReference>
<dbReference type="EMBL" id="WCZM01000017">
    <property type="protein sequence ID" value="KAB3569712.1"/>
    <property type="molecule type" value="Genomic_DNA"/>
</dbReference>
<organism evidence="8 10">
    <name type="scientific">Phocaeicola vulgatus</name>
    <name type="common">Bacteroides vulgatus</name>
    <dbReference type="NCBI Taxonomy" id="821"/>
    <lineage>
        <taxon>Bacteria</taxon>
        <taxon>Pseudomonadati</taxon>
        <taxon>Bacteroidota</taxon>
        <taxon>Bacteroidia</taxon>
        <taxon>Bacteroidales</taxon>
        <taxon>Bacteroidaceae</taxon>
        <taxon>Phocaeicola</taxon>
    </lineage>
</organism>
<evidence type="ECO:0000256" key="3">
    <source>
        <dbReference type="ARBA" id="ARBA00023163"/>
    </source>
</evidence>
<sequence length="313" mass="36803">MFLKEKIKRILNRQPEMMKSSTPLYTFYKNKYGSELLIDIVALKDIKKYLAGKAVHTLTYYDITFITEGEGRFVIGHQTYNAVSRDVFFSRPGEIRSWEINCIKNGYALIFEDEFLSSFFKDTQFVQHLSYFHPGETSLKLQLPEELYIRMLQLLQHIKKEIDTYQPGNVHMLRALLYEALMLLDRCYQKTLSAIGNETLTGSKENNSPYIERFIKLVEENLKEQHSVQFYADCLCITPNYLNELVHSVLYTSAKQYIRNKVMNEARKLLAYTDIPVSEIALSLHFSTVSYFIRSFRQHTGKTPFNYRREQQP</sequence>
<gene>
    <name evidence="8" type="primary">melR_1</name>
    <name evidence="7" type="synonym">melR_2</name>
    <name evidence="8" type="ORF">EH214_01138</name>
    <name evidence="5" type="ORF">GAY01_12125</name>
    <name evidence="6" type="ORF">HKQ54_08390</name>
    <name evidence="7" type="ORF">VIC01_02190</name>
</gene>
<proteinExistence type="predicted"/>
<evidence type="ECO:0000313" key="8">
    <source>
        <dbReference type="EMBL" id="TSE49609.1"/>
    </source>
</evidence>
<dbReference type="InterPro" id="IPR018060">
    <property type="entry name" value="HTH_AraC"/>
</dbReference>
<feature type="domain" description="HTH araC/xylS-type" evidence="4">
    <location>
        <begin position="212"/>
        <end position="310"/>
    </location>
</feature>
<dbReference type="Proteomes" id="UP000555193">
    <property type="component" value="Unassembled WGS sequence"/>
</dbReference>